<comment type="caution">
    <text evidence="1">The sequence shown here is derived from an EMBL/GenBank/DDBJ whole genome shotgun (WGS) entry which is preliminary data.</text>
</comment>
<accession>A0A834MAT9</accession>
<evidence type="ECO:0000313" key="2">
    <source>
        <dbReference type="Proteomes" id="UP000625711"/>
    </source>
</evidence>
<proteinExistence type="predicted"/>
<dbReference type="AlphaFoldDB" id="A0A834MAT9"/>
<sequence>MGSRFFFWLGGYYVNSLRLRINAFSSKAETAGGRKEYCFCRTGCGTVEIQNHIMQQCHRTYDARIRRHDSVAHCVTKVIRYQTCNVTEEPKYKTSKGVRKPDNKASKQSKAFILDVQVISDKYGLDCPSLSVQTDGTD</sequence>
<name>A0A834MAT9_RHYFE</name>
<dbReference type="EMBL" id="JAACXV010014010">
    <property type="protein sequence ID" value="KAF7271154.1"/>
    <property type="molecule type" value="Genomic_DNA"/>
</dbReference>
<dbReference type="Proteomes" id="UP000625711">
    <property type="component" value="Unassembled WGS sequence"/>
</dbReference>
<dbReference type="OrthoDB" id="8197617at2759"/>
<gene>
    <name evidence="1" type="ORF">GWI33_015945</name>
</gene>
<organism evidence="1 2">
    <name type="scientific">Rhynchophorus ferrugineus</name>
    <name type="common">Red palm weevil</name>
    <name type="synonym">Curculio ferrugineus</name>
    <dbReference type="NCBI Taxonomy" id="354439"/>
    <lineage>
        <taxon>Eukaryota</taxon>
        <taxon>Metazoa</taxon>
        <taxon>Ecdysozoa</taxon>
        <taxon>Arthropoda</taxon>
        <taxon>Hexapoda</taxon>
        <taxon>Insecta</taxon>
        <taxon>Pterygota</taxon>
        <taxon>Neoptera</taxon>
        <taxon>Endopterygota</taxon>
        <taxon>Coleoptera</taxon>
        <taxon>Polyphaga</taxon>
        <taxon>Cucujiformia</taxon>
        <taxon>Curculionidae</taxon>
        <taxon>Dryophthorinae</taxon>
        <taxon>Rhynchophorus</taxon>
    </lineage>
</organism>
<evidence type="ECO:0000313" key="1">
    <source>
        <dbReference type="EMBL" id="KAF7271154.1"/>
    </source>
</evidence>
<keyword evidence="2" id="KW-1185">Reference proteome</keyword>
<protein>
    <submittedName>
        <fullName evidence="1">Uncharacterized protein</fullName>
    </submittedName>
</protein>
<reference evidence="1" key="1">
    <citation type="submission" date="2020-08" db="EMBL/GenBank/DDBJ databases">
        <title>Genome sequencing and assembly of the red palm weevil Rhynchophorus ferrugineus.</title>
        <authorList>
            <person name="Dias G.B."/>
            <person name="Bergman C.M."/>
            <person name="Manee M."/>
        </authorList>
    </citation>
    <scope>NUCLEOTIDE SEQUENCE</scope>
    <source>
        <strain evidence="1">AA-2017</strain>
        <tissue evidence="1">Whole larva</tissue>
    </source>
</reference>